<organism evidence="1 2">
    <name type="scientific">Pristionchus mayeri</name>
    <dbReference type="NCBI Taxonomy" id="1317129"/>
    <lineage>
        <taxon>Eukaryota</taxon>
        <taxon>Metazoa</taxon>
        <taxon>Ecdysozoa</taxon>
        <taxon>Nematoda</taxon>
        <taxon>Chromadorea</taxon>
        <taxon>Rhabditida</taxon>
        <taxon>Rhabditina</taxon>
        <taxon>Diplogasteromorpha</taxon>
        <taxon>Diplogasteroidea</taxon>
        <taxon>Neodiplogasteridae</taxon>
        <taxon>Pristionchus</taxon>
    </lineage>
</organism>
<protein>
    <submittedName>
        <fullName evidence="1">Uncharacterized protein</fullName>
    </submittedName>
</protein>
<dbReference type="AlphaFoldDB" id="A0AAN5IAM7"/>
<accession>A0AAN5IAM7</accession>
<evidence type="ECO:0000313" key="2">
    <source>
        <dbReference type="Proteomes" id="UP001328107"/>
    </source>
</evidence>
<comment type="caution">
    <text evidence="1">The sequence shown here is derived from an EMBL/GenBank/DDBJ whole genome shotgun (WGS) entry which is preliminary data.</text>
</comment>
<proteinExistence type="predicted"/>
<keyword evidence="2" id="KW-1185">Reference proteome</keyword>
<evidence type="ECO:0000313" key="1">
    <source>
        <dbReference type="EMBL" id="GMR58992.1"/>
    </source>
</evidence>
<sequence length="176" mass="20347">MREEETREEEITAYAERFHSKDGEMKGRAIYQRKNRRNEEYDSQTRPTEWLKRLFVYLNVRISCKPTCASPCPSPRLRGPIVFRISCMLTSSFRSACRETCASPSHRSSRSLPFLPRSDLREKGPIASRISCRRTFSSPSLPSSGDQIDRIACTLTSSSLRRLSNPPVQIQCRWLR</sequence>
<dbReference type="EMBL" id="BTRK01000006">
    <property type="protein sequence ID" value="GMR58992.1"/>
    <property type="molecule type" value="Genomic_DNA"/>
</dbReference>
<gene>
    <name evidence="1" type="ORF">PMAYCL1PPCAC_29187</name>
</gene>
<name>A0AAN5IAM7_9BILA</name>
<reference evidence="2" key="1">
    <citation type="submission" date="2022-10" db="EMBL/GenBank/DDBJ databases">
        <title>Genome assembly of Pristionchus species.</title>
        <authorList>
            <person name="Yoshida K."/>
            <person name="Sommer R.J."/>
        </authorList>
    </citation>
    <scope>NUCLEOTIDE SEQUENCE [LARGE SCALE GENOMIC DNA]</scope>
    <source>
        <strain evidence="2">RS5460</strain>
    </source>
</reference>
<dbReference type="Proteomes" id="UP001328107">
    <property type="component" value="Unassembled WGS sequence"/>
</dbReference>